<feature type="compositionally biased region" description="Pro residues" evidence="2">
    <location>
        <begin position="227"/>
        <end position="248"/>
    </location>
</feature>
<organism evidence="3 4">
    <name type="scientific">Microbacterium pullorum</name>
    <dbReference type="NCBI Taxonomy" id="2762236"/>
    <lineage>
        <taxon>Bacteria</taxon>
        <taxon>Bacillati</taxon>
        <taxon>Actinomycetota</taxon>
        <taxon>Actinomycetes</taxon>
        <taxon>Micrococcales</taxon>
        <taxon>Microbacteriaceae</taxon>
        <taxon>Microbacterium</taxon>
    </lineage>
</organism>
<evidence type="ECO:0000313" key="3">
    <source>
        <dbReference type="EMBL" id="MBD7958414.1"/>
    </source>
</evidence>
<keyword evidence="4" id="KW-1185">Reference proteome</keyword>
<gene>
    <name evidence="3" type="ORF">H9651_12250</name>
</gene>
<protein>
    <recommendedName>
        <fullName evidence="5">Secreted protein</fullName>
    </recommendedName>
</protein>
<evidence type="ECO:0000256" key="2">
    <source>
        <dbReference type="SAM" id="MobiDB-lite"/>
    </source>
</evidence>
<accession>A0ABR8S4V9</accession>
<dbReference type="EMBL" id="JACSQP010000008">
    <property type="protein sequence ID" value="MBD7958414.1"/>
    <property type="molecule type" value="Genomic_DNA"/>
</dbReference>
<reference evidence="3 4" key="1">
    <citation type="submission" date="2020-08" db="EMBL/GenBank/DDBJ databases">
        <title>A Genomic Blueprint of the Chicken Gut Microbiome.</title>
        <authorList>
            <person name="Gilroy R."/>
            <person name="Ravi A."/>
            <person name="Getino M."/>
            <person name="Pursley I."/>
            <person name="Horton D.L."/>
            <person name="Alikhan N.-F."/>
            <person name="Baker D."/>
            <person name="Gharbi K."/>
            <person name="Hall N."/>
            <person name="Watson M."/>
            <person name="Adriaenssens E.M."/>
            <person name="Foster-Nyarko E."/>
            <person name="Jarju S."/>
            <person name="Secka A."/>
            <person name="Antonio M."/>
            <person name="Oren A."/>
            <person name="Chaudhuri R."/>
            <person name="La Ragione R.M."/>
            <person name="Hildebrand F."/>
            <person name="Pallen M.J."/>
        </authorList>
    </citation>
    <scope>NUCLEOTIDE SEQUENCE [LARGE SCALE GENOMIC DNA]</scope>
    <source>
        <strain evidence="3 4">Sa4CUA7</strain>
    </source>
</reference>
<feature type="coiled-coil region" evidence="1">
    <location>
        <begin position="29"/>
        <end position="75"/>
    </location>
</feature>
<evidence type="ECO:0000256" key="1">
    <source>
        <dbReference type="SAM" id="Coils"/>
    </source>
</evidence>
<dbReference type="RefSeq" id="WP_191719614.1">
    <property type="nucleotide sequence ID" value="NZ_JACSQP010000008.1"/>
</dbReference>
<dbReference type="Proteomes" id="UP000648352">
    <property type="component" value="Unassembled WGS sequence"/>
</dbReference>
<evidence type="ECO:0008006" key="5">
    <source>
        <dbReference type="Google" id="ProtNLM"/>
    </source>
</evidence>
<keyword evidence="1" id="KW-0175">Coiled coil</keyword>
<name>A0ABR8S4V9_9MICO</name>
<proteinExistence type="predicted"/>
<feature type="region of interest" description="Disordered" evidence="2">
    <location>
        <begin position="223"/>
        <end position="248"/>
    </location>
</feature>
<sequence length="248" mass="26609">METVLLIVSSWWWVAPAAAGVGAVGYGALTTTRRRARRLELDAARQEELTAYRALQAARAQLRAAQADLLTAKAQRGVSAPGIPSISAARQALQAAKQQERVASLQLRASRSRVKATRATYGAAAGDAPLPIEALFAQHDAVTARWLEYETDAGKALSFPQMLDARHPATLAFLRAQHEAQRLRPAAVRAKVTPAQFLAYRDAVRQAEAAFVSAEHDAHRAARAALPRPPGSPIWPAPARGPRPPAST</sequence>
<comment type="caution">
    <text evidence="3">The sequence shown here is derived from an EMBL/GenBank/DDBJ whole genome shotgun (WGS) entry which is preliminary data.</text>
</comment>
<evidence type="ECO:0000313" key="4">
    <source>
        <dbReference type="Proteomes" id="UP000648352"/>
    </source>
</evidence>